<dbReference type="Proteomes" id="UP001054889">
    <property type="component" value="Unassembled WGS sequence"/>
</dbReference>
<keyword evidence="2" id="KW-0472">Membrane</keyword>
<keyword evidence="2" id="KW-1133">Transmembrane helix</keyword>
<feature type="transmembrane region" description="Helical" evidence="2">
    <location>
        <begin position="357"/>
        <end position="374"/>
    </location>
</feature>
<evidence type="ECO:0000256" key="1">
    <source>
        <dbReference type="SAM" id="MobiDB-lite"/>
    </source>
</evidence>
<dbReference type="PANTHER" id="PTHR36009">
    <property type="match status" value="1"/>
</dbReference>
<dbReference type="AlphaFoldDB" id="A0AAV5E278"/>
<dbReference type="PANTHER" id="PTHR36009:SF3">
    <property type="entry name" value="TRANSMEMBRANE PROTEIN"/>
    <property type="match status" value="1"/>
</dbReference>
<feature type="transmembrane region" description="Helical" evidence="2">
    <location>
        <begin position="201"/>
        <end position="221"/>
    </location>
</feature>
<feature type="compositionally biased region" description="Basic and acidic residues" evidence="1">
    <location>
        <begin position="84"/>
        <end position="96"/>
    </location>
</feature>
<feature type="region of interest" description="Disordered" evidence="1">
    <location>
        <begin position="54"/>
        <end position="97"/>
    </location>
</feature>
<feature type="transmembrane region" description="Helical" evidence="2">
    <location>
        <begin position="279"/>
        <end position="299"/>
    </location>
</feature>
<keyword evidence="5" id="KW-1185">Reference proteome</keyword>
<organism evidence="4 5">
    <name type="scientific">Eleusine coracana subsp. coracana</name>
    <dbReference type="NCBI Taxonomy" id="191504"/>
    <lineage>
        <taxon>Eukaryota</taxon>
        <taxon>Viridiplantae</taxon>
        <taxon>Streptophyta</taxon>
        <taxon>Embryophyta</taxon>
        <taxon>Tracheophyta</taxon>
        <taxon>Spermatophyta</taxon>
        <taxon>Magnoliopsida</taxon>
        <taxon>Liliopsida</taxon>
        <taxon>Poales</taxon>
        <taxon>Poaceae</taxon>
        <taxon>PACMAD clade</taxon>
        <taxon>Chloridoideae</taxon>
        <taxon>Cynodonteae</taxon>
        <taxon>Eleusininae</taxon>
        <taxon>Eleusine</taxon>
    </lineage>
</organism>
<feature type="transmembrane region" description="Helical" evidence="2">
    <location>
        <begin position="134"/>
        <end position="160"/>
    </location>
</feature>
<dbReference type="EMBL" id="BQKI01000072">
    <property type="protein sequence ID" value="GJN16555.1"/>
    <property type="molecule type" value="Genomic_DNA"/>
</dbReference>
<name>A0AAV5E278_ELECO</name>
<accession>A0AAV5E278</accession>
<dbReference type="EMBL" id="BQKI01000072">
    <property type="protein sequence ID" value="GJN16571.1"/>
    <property type="molecule type" value="Genomic_DNA"/>
</dbReference>
<protein>
    <submittedName>
        <fullName evidence="4">Uncharacterized protein</fullName>
    </submittedName>
</protein>
<proteinExistence type="predicted"/>
<evidence type="ECO:0000313" key="5">
    <source>
        <dbReference type="Proteomes" id="UP001054889"/>
    </source>
</evidence>
<evidence type="ECO:0000313" key="3">
    <source>
        <dbReference type="EMBL" id="GJN16555.1"/>
    </source>
</evidence>
<sequence>MATAMVSSCSALLACAHARFPLPRPRPPPSLLLAWAAAAPVTMAGANAPLFVRRPGGAGGQRRGCSQICRDSSLEGPPPGTDSSAREQEEGKKKSEAVAAAAARVAAGGGGGSLTDCWSTRSRSRCRPRPGGSALVRTAAVAGELPAAAAAVFVATAIGARGRGLRRVTRSWWARCAGSEGLHGILLGLGRHLGELKIGKYIATLGLQALSLLASSFAALLGGESGHALAESFVSVGLRHESPVFHDKMAFSYCKYRDSYFMQKLLNLKGDDGFRMNEVLVSLWYIMGLWPLVYSMLLLPTARSSKSKIPVWPFLVLSCIGGAYALIPYFVLWKPPPPPIDEDEIGQWPLKFLESKITAGVTLALGLGLIIYAGKAGGDDWKEFIRYFRESRFVSSRA</sequence>
<evidence type="ECO:0000313" key="4">
    <source>
        <dbReference type="EMBL" id="GJN16571.1"/>
    </source>
</evidence>
<reference evidence="4" key="1">
    <citation type="journal article" date="2018" name="DNA Res.">
        <title>Multiple hybrid de novo genome assembly of finger millet, an orphan allotetraploid crop.</title>
        <authorList>
            <person name="Hatakeyama M."/>
            <person name="Aluri S."/>
            <person name="Balachadran M.T."/>
            <person name="Sivarajan S.R."/>
            <person name="Patrignani A."/>
            <person name="Gruter S."/>
            <person name="Poveda L."/>
            <person name="Shimizu-Inatsugi R."/>
            <person name="Baeten J."/>
            <person name="Francoijs K.J."/>
            <person name="Nataraja K.N."/>
            <person name="Reddy Y.A.N."/>
            <person name="Phadnis S."/>
            <person name="Ravikumar R.L."/>
            <person name="Schlapbach R."/>
            <person name="Sreeman S.M."/>
            <person name="Shimizu K.K."/>
        </authorList>
    </citation>
    <scope>NUCLEOTIDE SEQUENCE</scope>
</reference>
<gene>
    <name evidence="4" type="primary">gb03574</name>
    <name evidence="3" type="synonym">gb03557</name>
    <name evidence="3" type="ORF">PR202_gb03557</name>
    <name evidence="4" type="ORF">PR202_gb03574</name>
</gene>
<feature type="transmembrane region" description="Helical" evidence="2">
    <location>
        <begin position="311"/>
        <end position="331"/>
    </location>
</feature>
<reference evidence="4" key="2">
    <citation type="submission" date="2021-12" db="EMBL/GenBank/DDBJ databases">
        <title>Resequencing data analysis of finger millet.</title>
        <authorList>
            <person name="Hatakeyama M."/>
            <person name="Aluri S."/>
            <person name="Balachadran M.T."/>
            <person name="Sivarajan S.R."/>
            <person name="Poveda L."/>
            <person name="Shimizu-Inatsugi R."/>
            <person name="Schlapbach R."/>
            <person name="Sreeman S.M."/>
            <person name="Shimizu K.K."/>
        </authorList>
    </citation>
    <scope>NUCLEOTIDE SEQUENCE</scope>
</reference>
<keyword evidence="2" id="KW-0812">Transmembrane</keyword>
<evidence type="ECO:0000256" key="2">
    <source>
        <dbReference type="SAM" id="Phobius"/>
    </source>
</evidence>
<comment type="caution">
    <text evidence="4">The sequence shown here is derived from an EMBL/GenBank/DDBJ whole genome shotgun (WGS) entry which is preliminary data.</text>
</comment>